<proteinExistence type="predicted"/>
<dbReference type="EMBL" id="JAROAS010000006">
    <property type="protein sequence ID" value="MED4127647.1"/>
    <property type="molecule type" value="Genomic_DNA"/>
</dbReference>
<evidence type="ECO:0000313" key="1">
    <source>
        <dbReference type="EMBL" id="MED4127647.1"/>
    </source>
</evidence>
<accession>A0ABU6NHH1</accession>
<reference evidence="1 2" key="1">
    <citation type="submission" date="2023-03" db="EMBL/GenBank/DDBJ databases">
        <title>Bacillus Genome Sequencing.</title>
        <authorList>
            <person name="Dunlap C."/>
        </authorList>
    </citation>
    <scope>NUCLEOTIDE SEQUENCE [LARGE SCALE GENOMIC DNA]</scope>
    <source>
        <strain evidence="1 2">B-4107</strain>
    </source>
</reference>
<dbReference type="Proteomes" id="UP001341820">
    <property type="component" value="Unassembled WGS sequence"/>
</dbReference>
<name>A0ABU6NHH1_9BACI</name>
<comment type="caution">
    <text evidence="1">The sequence shown here is derived from an EMBL/GenBank/DDBJ whole genome shotgun (WGS) entry which is preliminary data.</text>
</comment>
<protein>
    <submittedName>
        <fullName evidence="1">Uncharacterized protein</fullName>
    </submittedName>
</protein>
<dbReference type="RefSeq" id="WP_281284303.1">
    <property type="nucleotide sequence ID" value="NZ_CP042163.1"/>
</dbReference>
<gene>
    <name evidence="1" type="ORF">P5F74_05820</name>
</gene>
<keyword evidence="2" id="KW-1185">Reference proteome</keyword>
<sequence length="44" mass="5161">MKSRDQHQLHTLHQMIWCATSDGERKRCITKLALLQAQLKTKRG</sequence>
<evidence type="ECO:0000313" key="2">
    <source>
        <dbReference type="Proteomes" id="UP001341820"/>
    </source>
</evidence>
<organism evidence="1 2">
    <name type="scientific">Shouchella miscanthi</name>
    <dbReference type="NCBI Taxonomy" id="2598861"/>
    <lineage>
        <taxon>Bacteria</taxon>
        <taxon>Bacillati</taxon>
        <taxon>Bacillota</taxon>
        <taxon>Bacilli</taxon>
        <taxon>Bacillales</taxon>
        <taxon>Bacillaceae</taxon>
        <taxon>Shouchella</taxon>
    </lineage>
</organism>